<dbReference type="PANTHER" id="PTHR23416:SF23">
    <property type="entry name" value="ACETYLTRANSFERASE C18B11.09C-RELATED"/>
    <property type="match status" value="1"/>
</dbReference>
<sequence>MYKIESLNEKPKKVLTKEPNIDNTSLIKNSFFGDYVEIGVNNNIQESSIDSYSYTSENCQIIFSTIKKFVNIASYVRLNPSQHPMYWANQHHIQYRQEMYGFGSDDKDFFNWRREKKVVIGNDVWLGHNVVVMGNVTIGDGAVIGSSSVVTKDIPPFAIAVGNPARVIKYRFDEQKIKDLLDIAWWDWDEDKIKLNIDDFKNIDKFIEKYKK</sequence>
<evidence type="ECO:0000256" key="1">
    <source>
        <dbReference type="ARBA" id="ARBA00007274"/>
    </source>
</evidence>
<keyword evidence="4" id="KW-0012">Acyltransferase</keyword>
<dbReference type="NCBIfam" id="TIGR03308">
    <property type="entry name" value="phn_thr-fam"/>
    <property type="match status" value="1"/>
</dbReference>
<dbReference type="InterPro" id="IPR018357">
    <property type="entry name" value="Hexapep_transf_CS"/>
</dbReference>
<dbReference type="InterPro" id="IPR017694">
    <property type="entry name" value="Phosphonate_tfrase_rpt"/>
</dbReference>
<dbReference type="PROSITE" id="PS00101">
    <property type="entry name" value="HEXAPEP_TRANSFERASES"/>
    <property type="match status" value="1"/>
</dbReference>
<dbReference type="Gene3D" id="2.160.10.10">
    <property type="entry name" value="Hexapeptide repeat proteins"/>
    <property type="match status" value="1"/>
</dbReference>
<organism evidence="5 6">
    <name type="scientific">Aliarcobacter cibarius</name>
    <dbReference type="NCBI Taxonomy" id="255507"/>
    <lineage>
        <taxon>Bacteria</taxon>
        <taxon>Pseudomonadati</taxon>
        <taxon>Campylobacterota</taxon>
        <taxon>Epsilonproteobacteria</taxon>
        <taxon>Campylobacterales</taxon>
        <taxon>Arcobacteraceae</taxon>
        <taxon>Aliarcobacter</taxon>
    </lineage>
</organism>
<reference evidence="5 6" key="1">
    <citation type="submission" date="2019-05" db="EMBL/GenBank/DDBJ databases">
        <title>Arcobacter cibarius and Arcobacter thereius providing challenges in identification an antibiotic susceptibility and Quinolone resistance.</title>
        <authorList>
            <person name="Busch A."/>
            <person name="Hanel I."/>
            <person name="Hotzel H."/>
            <person name="Tomaso H."/>
        </authorList>
    </citation>
    <scope>NUCLEOTIDE SEQUENCE [LARGE SCALE GENOMIC DNA]</scope>
    <source>
        <strain evidence="5 6">16CS0831-2</strain>
    </source>
</reference>
<dbReference type="Proteomes" id="UP000305417">
    <property type="component" value="Unassembled WGS sequence"/>
</dbReference>
<keyword evidence="6" id="KW-1185">Reference proteome</keyword>
<evidence type="ECO:0000256" key="3">
    <source>
        <dbReference type="ARBA" id="ARBA00022737"/>
    </source>
</evidence>
<dbReference type="InterPro" id="IPR051159">
    <property type="entry name" value="Hexapeptide_acetyltransf"/>
</dbReference>
<comment type="similarity">
    <text evidence="1">Belongs to the transferase hexapeptide repeat family.</text>
</comment>
<dbReference type="PANTHER" id="PTHR23416">
    <property type="entry name" value="SIALIC ACID SYNTHASE-RELATED"/>
    <property type="match status" value="1"/>
</dbReference>
<name>A0ABY2V2Z7_9BACT</name>
<dbReference type="InterPro" id="IPR001451">
    <property type="entry name" value="Hexapep"/>
</dbReference>
<dbReference type="EMBL" id="VBUC01000020">
    <property type="protein sequence ID" value="TLS97596.1"/>
    <property type="molecule type" value="Genomic_DNA"/>
</dbReference>
<evidence type="ECO:0000256" key="2">
    <source>
        <dbReference type="ARBA" id="ARBA00022679"/>
    </source>
</evidence>
<evidence type="ECO:0000313" key="5">
    <source>
        <dbReference type="EMBL" id="TLS97596.1"/>
    </source>
</evidence>
<protein>
    <submittedName>
        <fullName evidence="5">Acetyltransferase</fullName>
    </submittedName>
</protein>
<accession>A0ABY2V2Z7</accession>
<dbReference type="InterPro" id="IPR011004">
    <property type="entry name" value="Trimer_LpxA-like_sf"/>
</dbReference>
<keyword evidence="2" id="KW-0808">Transferase</keyword>
<evidence type="ECO:0000313" key="6">
    <source>
        <dbReference type="Proteomes" id="UP000305417"/>
    </source>
</evidence>
<dbReference type="SUPFAM" id="SSF51161">
    <property type="entry name" value="Trimeric LpxA-like enzymes"/>
    <property type="match status" value="1"/>
</dbReference>
<keyword evidence="3" id="KW-0677">Repeat</keyword>
<dbReference type="RefSeq" id="WP_138108958.1">
    <property type="nucleotide sequence ID" value="NZ_VBUC01000020.1"/>
</dbReference>
<comment type="caution">
    <text evidence="5">The sequence shown here is derived from an EMBL/GenBank/DDBJ whole genome shotgun (WGS) entry which is preliminary data.</text>
</comment>
<dbReference type="CDD" id="cd03349">
    <property type="entry name" value="LbH_XAT"/>
    <property type="match status" value="1"/>
</dbReference>
<gene>
    <name evidence="5" type="ORF">FE247_08275</name>
</gene>
<proteinExistence type="inferred from homology"/>
<dbReference type="Pfam" id="PF00132">
    <property type="entry name" value="Hexapep"/>
    <property type="match status" value="1"/>
</dbReference>
<evidence type="ECO:0000256" key="4">
    <source>
        <dbReference type="ARBA" id="ARBA00023315"/>
    </source>
</evidence>